<feature type="domain" description="J" evidence="1">
    <location>
        <begin position="45"/>
        <end position="109"/>
    </location>
</feature>
<dbReference type="EMBL" id="MJEQ01037191">
    <property type="protein sequence ID" value="OIS98527.1"/>
    <property type="molecule type" value="Genomic_DNA"/>
</dbReference>
<dbReference type="CDD" id="cd06257">
    <property type="entry name" value="DnaJ"/>
    <property type="match status" value="1"/>
</dbReference>
<organism evidence="2 3">
    <name type="scientific">Nicotiana attenuata</name>
    <name type="common">Coyote tobacco</name>
    <dbReference type="NCBI Taxonomy" id="49451"/>
    <lineage>
        <taxon>Eukaryota</taxon>
        <taxon>Viridiplantae</taxon>
        <taxon>Streptophyta</taxon>
        <taxon>Embryophyta</taxon>
        <taxon>Tracheophyta</taxon>
        <taxon>Spermatophyta</taxon>
        <taxon>Magnoliopsida</taxon>
        <taxon>eudicotyledons</taxon>
        <taxon>Gunneridae</taxon>
        <taxon>Pentapetalae</taxon>
        <taxon>asterids</taxon>
        <taxon>lamiids</taxon>
        <taxon>Solanales</taxon>
        <taxon>Solanaceae</taxon>
        <taxon>Nicotianoideae</taxon>
        <taxon>Nicotianeae</taxon>
        <taxon>Nicotiana</taxon>
    </lineage>
</organism>
<dbReference type="KEGG" id="nau:109232114"/>
<comment type="caution">
    <text evidence="2">The sequence shown here is derived from an EMBL/GenBank/DDBJ whole genome shotgun (WGS) entry which is preliminary data.</text>
</comment>
<keyword evidence="3" id="KW-1185">Reference proteome</keyword>
<dbReference type="SMART" id="SM00271">
    <property type="entry name" value="DnaJ"/>
    <property type="match status" value="1"/>
</dbReference>
<sequence length="266" mass="30700">MGRSNGNESADAKWQLVSEICKLSKGVVPCSHQHLLYPRNSAFIDWYLVLDVDESDGVDVIKQRYRKLALQLHPDKNKHPKAEIAFKLVSQAYVYLTDEASREAFEADRRNHICPKCHIKSSEKPPRHGNVAKVAKTFTTNEGARPVSRTRSISRVKELKARFMEEVAVINTCLKAKSPSSTCSTEPQTFTRRNEIPIFNPFNYELQGYPHPSNYSKLLHRFQERSIDKHVSSSRDYSYPVFELRSEKEAYVDRFSRTGSKHKFYN</sequence>
<dbReference type="Proteomes" id="UP000187609">
    <property type="component" value="Unassembled WGS sequence"/>
</dbReference>
<dbReference type="PRINTS" id="PR00625">
    <property type="entry name" value="JDOMAIN"/>
</dbReference>
<evidence type="ECO:0000259" key="1">
    <source>
        <dbReference type="PROSITE" id="PS50076"/>
    </source>
</evidence>
<evidence type="ECO:0000313" key="3">
    <source>
        <dbReference type="Proteomes" id="UP000187609"/>
    </source>
</evidence>
<dbReference type="PANTHER" id="PTHR44137">
    <property type="entry name" value="BNAC03G44070D PROTEIN"/>
    <property type="match status" value="1"/>
</dbReference>
<dbReference type="OMA" id="SCIHINR"/>
<protein>
    <submittedName>
        <fullName evidence="2">Chaperone protein dnaj 49</fullName>
    </submittedName>
</protein>
<gene>
    <name evidence="2" type="primary">ATJ49_3</name>
    <name evidence="2" type="ORF">A4A49_18466</name>
</gene>
<reference evidence="2" key="1">
    <citation type="submission" date="2016-11" db="EMBL/GenBank/DDBJ databases">
        <title>The genome of Nicotiana attenuata.</title>
        <authorList>
            <person name="Xu S."/>
            <person name="Brockmoeller T."/>
            <person name="Gaquerel E."/>
            <person name="Navarro A."/>
            <person name="Kuhl H."/>
            <person name="Gase K."/>
            <person name="Ling Z."/>
            <person name="Zhou W."/>
            <person name="Kreitzer C."/>
            <person name="Stanke M."/>
            <person name="Tang H."/>
            <person name="Lyons E."/>
            <person name="Pandey P."/>
            <person name="Pandey S.P."/>
            <person name="Timmermann B."/>
            <person name="Baldwin I.T."/>
        </authorList>
    </citation>
    <scope>NUCLEOTIDE SEQUENCE [LARGE SCALE GENOMIC DNA]</scope>
    <source>
        <strain evidence="2">UT</strain>
    </source>
</reference>
<proteinExistence type="predicted"/>
<dbReference type="SMR" id="A0A1J6IDC1"/>
<dbReference type="STRING" id="49451.A0A1J6IDC1"/>
<dbReference type="Pfam" id="PF00226">
    <property type="entry name" value="DnaJ"/>
    <property type="match status" value="1"/>
</dbReference>
<name>A0A1J6IDC1_NICAT</name>
<dbReference type="PROSITE" id="PS50076">
    <property type="entry name" value="DNAJ_2"/>
    <property type="match status" value="1"/>
</dbReference>
<dbReference type="InterPro" id="IPR001623">
    <property type="entry name" value="DnaJ_domain"/>
</dbReference>
<dbReference type="SUPFAM" id="SSF46565">
    <property type="entry name" value="Chaperone J-domain"/>
    <property type="match status" value="1"/>
</dbReference>
<dbReference type="PANTHER" id="PTHR44137:SF13">
    <property type="entry name" value="CHAPERONE DNAJ-DOMAIN SUPERFAMILY PROTEIN"/>
    <property type="match status" value="1"/>
</dbReference>
<dbReference type="OrthoDB" id="10250354at2759"/>
<dbReference type="AlphaFoldDB" id="A0A1J6IDC1"/>
<dbReference type="Gene3D" id="1.10.287.110">
    <property type="entry name" value="DnaJ domain"/>
    <property type="match status" value="1"/>
</dbReference>
<accession>A0A1J6IDC1</accession>
<dbReference type="GeneID" id="109232114"/>
<dbReference type="Gramene" id="OIS98527">
    <property type="protein sequence ID" value="OIS98527"/>
    <property type="gene ID" value="A4A49_18466"/>
</dbReference>
<evidence type="ECO:0000313" key="2">
    <source>
        <dbReference type="EMBL" id="OIS98527.1"/>
    </source>
</evidence>
<dbReference type="InterPro" id="IPR036869">
    <property type="entry name" value="J_dom_sf"/>
</dbReference>